<dbReference type="AlphaFoldDB" id="A0A6N9YN52"/>
<evidence type="ECO:0000313" key="3">
    <source>
        <dbReference type="EMBL" id="NED96377.1"/>
    </source>
</evidence>
<feature type="chain" id="PRO_5039678729" description="Solute-binding protein family 5 domain-containing protein" evidence="1">
    <location>
        <begin position="22"/>
        <end position="559"/>
    </location>
</feature>
<dbReference type="PROSITE" id="PS51257">
    <property type="entry name" value="PROKAR_LIPOPROTEIN"/>
    <property type="match status" value="1"/>
</dbReference>
<dbReference type="Gene3D" id="3.10.105.10">
    <property type="entry name" value="Dipeptide-binding Protein, Domain 3"/>
    <property type="match status" value="2"/>
</dbReference>
<comment type="caution">
    <text evidence="3">The sequence shown here is derived from an EMBL/GenBank/DDBJ whole genome shotgun (WGS) entry which is preliminary data.</text>
</comment>
<dbReference type="RefSeq" id="WP_163819173.1">
    <property type="nucleotide sequence ID" value="NZ_JAAGOB010000007.1"/>
</dbReference>
<name>A0A6N9YN52_9ACTN</name>
<accession>A0A6N9YN52</accession>
<dbReference type="SUPFAM" id="SSF53850">
    <property type="entry name" value="Periplasmic binding protein-like II"/>
    <property type="match status" value="2"/>
</dbReference>
<reference evidence="3 4" key="1">
    <citation type="submission" date="2020-02" db="EMBL/GenBank/DDBJ databases">
        <authorList>
            <person name="Li X.-J."/>
            <person name="Feng X.-M."/>
        </authorList>
    </citation>
    <scope>NUCLEOTIDE SEQUENCE [LARGE SCALE GENOMIC DNA]</scope>
    <source>
        <strain evidence="3 4">CGMCC 4.7225</strain>
    </source>
</reference>
<protein>
    <recommendedName>
        <fullName evidence="2">Solute-binding protein family 5 domain-containing protein</fullName>
    </recommendedName>
</protein>
<dbReference type="CDD" id="cd00995">
    <property type="entry name" value="PBP2_NikA_DppA_OppA_like"/>
    <property type="match status" value="1"/>
</dbReference>
<dbReference type="EMBL" id="JAAGOB010000007">
    <property type="protein sequence ID" value="NED96377.1"/>
    <property type="molecule type" value="Genomic_DNA"/>
</dbReference>
<dbReference type="Gene3D" id="3.40.190.10">
    <property type="entry name" value="Periplasmic binding protein-like II"/>
    <property type="match status" value="1"/>
</dbReference>
<feature type="signal peptide" evidence="1">
    <location>
        <begin position="1"/>
        <end position="21"/>
    </location>
</feature>
<gene>
    <name evidence="3" type="ORF">G1H11_13785</name>
</gene>
<dbReference type="Proteomes" id="UP000469185">
    <property type="component" value="Unassembled WGS sequence"/>
</dbReference>
<keyword evidence="4" id="KW-1185">Reference proteome</keyword>
<dbReference type="GO" id="GO:0015833">
    <property type="term" value="P:peptide transport"/>
    <property type="evidence" value="ECO:0007669"/>
    <property type="project" value="TreeGrafter"/>
</dbReference>
<dbReference type="InterPro" id="IPR039424">
    <property type="entry name" value="SBP_5"/>
</dbReference>
<evidence type="ECO:0000313" key="4">
    <source>
        <dbReference type="Proteomes" id="UP000469185"/>
    </source>
</evidence>
<feature type="domain" description="Solute-binding protein family 5" evidence="2">
    <location>
        <begin position="270"/>
        <end position="547"/>
    </location>
</feature>
<keyword evidence="1" id="KW-0732">Signal</keyword>
<organism evidence="3 4">
    <name type="scientific">Phytoactinopolyspora alkaliphila</name>
    <dbReference type="NCBI Taxonomy" id="1783498"/>
    <lineage>
        <taxon>Bacteria</taxon>
        <taxon>Bacillati</taxon>
        <taxon>Actinomycetota</taxon>
        <taxon>Actinomycetes</taxon>
        <taxon>Jiangellales</taxon>
        <taxon>Jiangellaceae</taxon>
        <taxon>Phytoactinopolyspora</taxon>
    </lineage>
</organism>
<proteinExistence type="predicted"/>
<dbReference type="Pfam" id="PF00496">
    <property type="entry name" value="SBP_bac_5"/>
    <property type="match status" value="1"/>
</dbReference>
<dbReference type="GO" id="GO:1904680">
    <property type="term" value="F:peptide transmembrane transporter activity"/>
    <property type="evidence" value="ECO:0007669"/>
    <property type="project" value="TreeGrafter"/>
</dbReference>
<evidence type="ECO:0000259" key="2">
    <source>
        <dbReference type="Pfam" id="PF00496"/>
    </source>
</evidence>
<evidence type="ECO:0000256" key="1">
    <source>
        <dbReference type="SAM" id="SignalP"/>
    </source>
</evidence>
<sequence length="559" mass="60378">MKPRSAATRATSAGAALILSAMVTVSCTTGPPPQGTDGDGEANVADVESLTPVQPFEFITTTTADNPQRFEVGRIIVESWEQLGIPVELATYSPDEMARRAFSTKEYDTYLIEYSPTVERLDPNDLLSRFYSGNAGDDGSNLSGYQNPEFDELYDKQLVAVDQESRADLVRRAQELVAEDVPVGLLLHPTYVGPYNAEDWSGAVDAAEAPAYNFWSLLEMTPTGDRATLVTATIAGTNTLNPLVATGIEDRLPVSYIYDSLVRIGPGATPELWAAESVDVDGTVVTVTLRDGMAFHDGTPVTAEDVAFTFQYMKEHEALAFASRLAQVDDVSVDGDQVVFELAQPSAAFETVVLGSVPILPRHIWEEIDDPLGYDNAEPVGSGPFEFDSQRRDAELRMTANEEHFSPPNADGLVLTVYGSRDAMIGALETGDADLLSVPLTIPQAARFDGSADVGVIETGGYGWLGVHYNMRKPPFDDVRFRRALSMLIPAEDVIDIVYDGSGEPAGSIIAPVLPWNNPDVAPLPYDPDGARAELEAAGYVIDAGTLYYPPDHQPEGDE</sequence>
<dbReference type="InterPro" id="IPR000914">
    <property type="entry name" value="SBP_5_dom"/>
</dbReference>
<dbReference type="PANTHER" id="PTHR30290">
    <property type="entry name" value="PERIPLASMIC BINDING COMPONENT OF ABC TRANSPORTER"/>
    <property type="match status" value="1"/>
</dbReference>